<feature type="domain" description="NurA" evidence="1">
    <location>
        <begin position="91"/>
        <end position="361"/>
    </location>
</feature>
<gene>
    <name evidence="2" type="ORF">ABPEKODN_00009</name>
</gene>
<dbReference type="SMART" id="SM00933">
    <property type="entry name" value="NurA"/>
    <property type="match status" value="1"/>
</dbReference>
<evidence type="ECO:0000313" key="2">
    <source>
        <dbReference type="EMBL" id="QNO46196.1"/>
    </source>
</evidence>
<dbReference type="AlphaFoldDB" id="A0A7G9YDW2"/>
<dbReference type="InterPro" id="IPR018977">
    <property type="entry name" value="NurA_domain"/>
</dbReference>
<dbReference type="EMBL" id="MT631173">
    <property type="protein sequence ID" value="QNO46196.1"/>
    <property type="molecule type" value="Genomic_DNA"/>
</dbReference>
<reference evidence="2" key="1">
    <citation type="submission" date="2020-06" db="EMBL/GenBank/DDBJ databases">
        <title>Unique genomic features of the anaerobic methanotrophic archaea.</title>
        <authorList>
            <person name="Chadwick G.L."/>
            <person name="Skennerton C.T."/>
            <person name="Laso-Perez R."/>
            <person name="Leu A.O."/>
            <person name="Speth D.R."/>
            <person name="Yu H."/>
            <person name="Morgan-Lang C."/>
            <person name="Hatzenpichler R."/>
            <person name="Goudeau D."/>
            <person name="Malmstrom R."/>
            <person name="Brazelton W.J."/>
            <person name="Woyke T."/>
            <person name="Hallam S.J."/>
            <person name="Tyson G.W."/>
            <person name="Wegener G."/>
            <person name="Boetius A."/>
            <person name="Orphan V."/>
        </authorList>
    </citation>
    <scope>NUCLEOTIDE SEQUENCE</scope>
</reference>
<proteinExistence type="predicted"/>
<protein>
    <recommendedName>
        <fullName evidence="1">NurA domain-containing protein</fullName>
    </recommendedName>
</protein>
<organism evidence="2">
    <name type="scientific">Candidatus Methanogaster sp. ANME-2c ERB4</name>
    <dbReference type="NCBI Taxonomy" id="2759911"/>
    <lineage>
        <taxon>Archaea</taxon>
        <taxon>Methanobacteriati</taxon>
        <taxon>Methanobacteriota</taxon>
        <taxon>Stenosarchaea group</taxon>
        <taxon>Methanomicrobia</taxon>
        <taxon>Methanosarcinales</taxon>
        <taxon>ANME-2 cluster</taxon>
        <taxon>Candidatus Methanogasteraceae</taxon>
        <taxon>Candidatus Methanogaster</taxon>
    </lineage>
</organism>
<name>A0A7G9YDW2_9EURY</name>
<accession>A0A7G9YDW2</accession>
<sequence length="411" mass="45976">MLNISDLSSEFEDRRSAILDYERETSGELEEYKKSIPDLDRADAALNSTLPQYSGARIFEPGETIRRFHPAADWNDRQDAMEWVDSVLAGVAVGSADGSQIYPDKNYGLPIAVVQIGSVRNRHTEESGYAQSTSATLITPDEFADAGVYAFSKEFVDVRRFALECDALIDLMHTGSGMGTDADTDDDRIYLLLDGTLVPPHINALRENVKEIYTGAMRRLLDASNETGNPVIGYVDVSVQRDVVTMMRHIYGLPETKRLFDPVLFAGMLNWGDRTKAFVCNRDDRRGADSPSVLDMYAGHRDSIAFFYMRMGDLPSRIEFPVWCADDTAEIDRIADIVRAETIIRGSYPDILMLAHRNAVITTGEHSLFYRMLNRFCTEHGIAAYTGAKQAHKELDRGMSRETGSTDAHRS</sequence>
<evidence type="ECO:0000259" key="1">
    <source>
        <dbReference type="SMART" id="SM00933"/>
    </source>
</evidence>
<dbReference type="Pfam" id="PF09376">
    <property type="entry name" value="NurA"/>
    <property type="match status" value="1"/>
</dbReference>